<reference evidence="2" key="1">
    <citation type="submission" date="2023-03" db="EMBL/GenBank/DDBJ databases">
        <title>Complete genome of Cladonia borealis.</title>
        <authorList>
            <person name="Park H."/>
        </authorList>
    </citation>
    <scope>NUCLEOTIDE SEQUENCE</scope>
    <source>
        <strain evidence="2">ANT050790</strain>
    </source>
</reference>
<evidence type="ECO:0000313" key="2">
    <source>
        <dbReference type="EMBL" id="KAK0509196.1"/>
    </source>
</evidence>
<evidence type="ECO:0000256" key="1">
    <source>
        <dbReference type="SAM" id="MobiDB-lite"/>
    </source>
</evidence>
<feature type="compositionally biased region" description="Acidic residues" evidence="1">
    <location>
        <begin position="296"/>
        <end position="317"/>
    </location>
</feature>
<sequence length="582" mass="63336">MADFSNPPKSPTLLPPRKSVELEDPGAHELEASTSENEDDVFADASEGQGSHSRPSSPIPITRVEKVDDRESHGEVPGTAAYKMRTQDAVPDELEIIPEGGRSRSNSMSSQKDSLTSPGGMPIPKTVVEKVDPTTPSHGDVPGTAAHAKRKADAVPDAILPVSGQQKTPGSSSKGEKISPEIPIPRTVVTRVDSMPAHGEVPGTDAFNIRQGDATPDIVEKKGDVSALPTNSLSRSHPRRIKQVKPLVAGASPIAADGGFGPMDDEESEAEEENFQIDNNYNDIHDNTSSQAAEGFGDDFDDFEVGAENEDFGDFDDGFQQSAESDEELEEAESLARPIQSIPQFTSPFPLLDLSELDTIDDIIAAASPYLDEIFPSTKVTYAPPPDEPSNRNPIFLTDRSLSLWSQLVAPPPLQPPNWVRSRIRRLFLVSLGVPVDLDEILPASKQKKLILPSIRLRSESQSPPGGRRTGSRVRLKQDNTSSASVDQPSSTKASRKRRGPPSPPELDLQATKILCATTRAALSNMTDSELQAHIRKLEELTTKASEVLEYWLKRRDSALEDKETFEGVIENLVKHARRVRK</sequence>
<dbReference type="Pfam" id="PF17104">
    <property type="entry name" value="YBL010C_LAA2"/>
    <property type="match status" value="1"/>
</dbReference>
<feature type="compositionally biased region" description="Polar residues" evidence="1">
    <location>
        <begin position="276"/>
        <end position="291"/>
    </location>
</feature>
<protein>
    <submittedName>
        <fullName evidence="2">Uncharacterized protein</fullName>
    </submittedName>
</protein>
<dbReference type="EMBL" id="JAFEKC020000019">
    <property type="protein sequence ID" value="KAK0509196.1"/>
    <property type="molecule type" value="Genomic_DNA"/>
</dbReference>
<organism evidence="2 3">
    <name type="scientific">Cladonia borealis</name>
    <dbReference type="NCBI Taxonomy" id="184061"/>
    <lineage>
        <taxon>Eukaryota</taxon>
        <taxon>Fungi</taxon>
        <taxon>Dikarya</taxon>
        <taxon>Ascomycota</taxon>
        <taxon>Pezizomycotina</taxon>
        <taxon>Lecanoromycetes</taxon>
        <taxon>OSLEUM clade</taxon>
        <taxon>Lecanoromycetidae</taxon>
        <taxon>Lecanorales</taxon>
        <taxon>Lecanorineae</taxon>
        <taxon>Cladoniaceae</taxon>
        <taxon>Cladonia</taxon>
    </lineage>
</organism>
<feature type="compositionally biased region" description="Basic and acidic residues" evidence="1">
    <location>
        <begin position="18"/>
        <end position="31"/>
    </location>
</feature>
<comment type="caution">
    <text evidence="2">The sequence shown here is derived from an EMBL/GenBank/DDBJ whole genome shotgun (WGS) entry which is preliminary data.</text>
</comment>
<name>A0AA39QWM3_9LECA</name>
<dbReference type="PANTHER" id="PTHR38698">
    <property type="entry name" value="EXPRESSED PROTEIN"/>
    <property type="match status" value="1"/>
</dbReference>
<feature type="compositionally biased region" description="Polar residues" evidence="1">
    <location>
        <begin position="103"/>
        <end position="117"/>
    </location>
</feature>
<feature type="compositionally biased region" description="Polar residues" evidence="1">
    <location>
        <begin position="163"/>
        <end position="173"/>
    </location>
</feature>
<feature type="region of interest" description="Disordered" evidence="1">
    <location>
        <begin position="216"/>
        <end position="328"/>
    </location>
</feature>
<accession>A0AA39QWM3</accession>
<feature type="compositionally biased region" description="Acidic residues" evidence="1">
    <location>
        <begin position="263"/>
        <end position="275"/>
    </location>
</feature>
<gene>
    <name evidence="2" type="ORF">JMJ35_008567</name>
</gene>
<proteinExistence type="predicted"/>
<feature type="compositionally biased region" description="Basic and acidic residues" evidence="1">
    <location>
        <begin position="63"/>
        <end position="74"/>
    </location>
</feature>
<dbReference type="Proteomes" id="UP001166286">
    <property type="component" value="Unassembled WGS sequence"/>
</dbReference>
<evidence type="ECO:0000313" key="3">
    <source>
        <dbReference type="Proteomes" id="UP001166286"/>
    </source>
</evidence>
<keyword evidence="3" id="KW-1185">Reference proteome</keyword>
<dbReference type="InterPro" id="IPR031355">
    <property type="entry name" value="YBL010C/LAA2-like"/>
</dbReference>
<dbReference type="PANTHER" id="PTHR38698:SF1">
    <property type="entry name" value="FUNGAL PROTEIN"/>
    <property type="match status" value="1"/>
</dbReference>
<feature type="compositionally biased region" description="Polar residues" evidence="1">
    <location>
        <begin position="479"/>
        <end position="493"/>
    </location>
</feature>
<feature type="region of interest" description="Disordered" evidence="1">
    <location>
        <begin position="1"/>
        <end position="188"/>
    </location>
</feature>
<dbReference type="AlphaFoldDB" id="A0AA39QWM3"/>
<feature type="region of interest" description="Disordered" evidence="1">
    <location>
        <begin position="455"/>
        <end position="510"/>
    </location>
</feature>